<name>A0A348WLI2_9GAMM</name>
<dbReference type="PIRSF" id="PIRSF005427">
    <property type="entry name" value="RseB"/>
    <property type="match status" value="1"/>
</dbReference>
<evidence type="ECO:0000256" key="5">
    <source>
        <dbReference type="SAM" id="SignalP"/>
    </source>
</evidence>
<dbReference type="PANTHER" id="PTHR38782:SF1">
    <property type="entry name" value="SIGMA-E FACTOR REGULATORY PROTEIN RSEB"/>
    <property type="match status" value="1"/>
</dbReference>
<dbReference type="Proteomes" id="UP000262878">
    <property type="component" value="Unassembled WGS sequence"/>
</dbReference>
<dbReference type="EMBL" id="DMUP01000031">
    <property type="protein sequence ID" value="HAR55394.1"/>
    <property type="molecule type" value="Genomic_DNA"/>
</dbReference>
<proteinExistence type="inferred from homology"/>
<sequence>MDMKPGVWLVSLTLVLLSASPAFAQQEAEQVAQSDGERWYDFMSTALNEQNFEASLVYVLGERIEPYHWLHAVEPNGEQLELIVQMNGPGFRALRIGDKVSHFHPAARDYSLRANSINHLIPPAFSEKFEKIQSYYRVVAVGGARVLDRKAQHIRLISKHDNRFGFSVWVDRDSGMPLKVMMINEDGIPVEQVQMTSLALRQDPSPLLEELKRLSMPPLIQVTTNSQQMQRSLRPLWHPEGFKLVEQKHHQLAVDNTPVDHYLFTDGLTEYSVYIAPRDAEQTGAMSVVGSQNLYTEPRNDVIITVVGQIPIQTAKRIVAEVQ</sequence>
<dbReference type="InterPro" id="IPR005588">
    <property type="entry name" value="MucB_RseB"/>
</dbReference>
<organism evidence="8 9">
    <name type="scientific">Idiomarina baltica</name>
    <dbReference type="NCBI Taxonomy" id="190892"/>
    <lineage>
        <taxon>Bacteria</taxon>
        <taxon>Pseudomonadati</taxon>
        <taxon>Pseudomonadota</taxon>
        <taxon>Gammaproteobacteria</taxon>
        <taxon>Alteromonadales</taxon>
        <taxon>Idiomarinaceae</taxon>
        <taxon>Idiomarina</taxon>
    </lineage>
</organism>
<evidence type="ECO:0000313" key="8">
    <source>
        <dbReference type="EMBL" id="HAR55394.1"/>
    </source>
</evidence>
<comment type="subcellular location">
    <subcellularLocation>
        <location evidence="1">Periplasm</location>
    </subcellularLocation>
</comment>
<dbReference type="GO" id="GO:0030288">
    <property type="term" value="C:outer membrane-bounded periplasmic space"/>
    <property type="evidence" value="ECO:0007669"/>
    <property type="project" value="TreeGrafter"/>
</dbReference>
<keyword evidence="4" id="KW-0574">Periplasm</keyword>
<comment type="similarity">
    <text evidence="2">Belongs to the RseB family.</text>
</comment>
<evidence type="ECO:0000313" key="9">
    <source>
        <dbReference type="Proteomes" id="UP000262878"/>
    </source>
</evidence>
<accession>A0A348WLI2</accession>
<evidence type="ECO:0000256" key="2">
    <source>
        <dbReference type="ARBA" id="ARBA00008150"/>
    </source>
</evidence>
<dbReference type="GO" id="GO:0045152">
    <property type="term" value="F:antisigma factor binding"/>
    <property type="evidence" value="ECO:0007669"/>
    <property type="project" value="TreeGrafter"/>
</dbReference>
<comment type="caution">
    <text evidence="8">The sequence shown here is derived from an EMBL/GenBank/DDBJ whole genome shotgun (WGS) entry which is preliminary data.</text>
</comment>
<dbReference type="InterPro" id="IPR033436">
    <property type="entry name" value="MucB/RseB_C"/>
</dbReference>
<protein>
    <submittedName>
        <fullName evidence="8">Negative regulator of sigma E activity</fullName>
    </submittedName>
</protein>
<feature type="signal peptide" evidence="5">
    <location>
        <begin position="1"/>
        <end position="24"/>
    </location>
</feature>
<reference evidence="8 9" key="1">
    <citation type="journal article" date="2018" name="Nat. Biotechnol.">
        <title>A standardized bacterial taxonomy based on genome phylogeny substantially revises the tree of life.</title>
        <authorList>
            <person name="Parks D.H."/>
            <person name="Chuvochina M."/>
            <person name="Waite D.W."/>
            <person name="Rinke C."/>
            <person name="Skarshewski A."/>
            <person name="Chaumeil P.A."/>
            <person name="Hugenholtz P."/>
        </authorList>
    </citation>
    <scope>NUCLEOTIDE SEQUENCE [LARGE SCALE GENOMIC DNA]</scope>
    <source>
        <strain evidence="8">UBA9360</strain>
    </source>
</reference>
<dbReference type="Gene3D" id="2.50.20.10">
    <property type="entry name" value="Lipoprotein localisation LolA/LolB/LppX"/>
    <property type="match status" value="1"/>
</dbReference>
<evidence type="ECO:0000256" key="3">
    <source>
        <dbReference type="ARBA" id="ARBA00022729"/>
    </source>
</evidence>
<feature type="chain" id="PRO_5016691958" evidence="5">
    <location>
        <begin position="25"/>
        <end position="323"/>
    </location>
</feature>
<dbReference type="GO" id="GO:0032885">
    <property type="term" value="P:regulation of polysaccharide biosynthetic process"/>
    <property type="evidence" value="ECO:0007669"/>
    <property type="project" value="TreeGrafter"/>
</dbReference>
<dbReference type="CDD" id="cd16327">
    <property type="entry name" value="RseB"/>
    <property type="match status" value="1"/>
</dbReference>
<evidence type="ECO:0000259" key="6">
    <source>
        <dbReference type="Pfam" id="PF03888"/>
    </source>
</evidence>
<keyword evidence="3 5" id="KW-0732">Signal</keyword>
<evidence type="ECO:0000256" key="4">
    <source>
        <dbReference type="ARBA" id="ARBA00022764"/>
    </source>
</evidence>
<dbReference type="Gene3D" id="3.30.200.100">
    <property type="entry name" value="MucB/RseB, C-terminal domain"/>
    <property type="match status" value="1"/>
</dbReference>
<dbReference type="AlphaFoldDB" id="A0A348WLI2"/>
<evidence type="ECO:0000259" key="7">
    <source>
        <dbReference type="Pfam" id="PF17188"/>
    </source>
</evidence>
<dbReference type="Pfam" id="PF17188">
    <property type="entry name" value="MucB_RseB_C"/>
    <property type="match status" value="1"/>
</dbReference>
<dbReference type="STRING" id="314276.OS145_07414"/>
<evidence type="ECO:0000256" key="1">
    <source>
        <dbReference type="ARBA" id="ARBA00004418"/>
    </source>
</evidence>
<dbReference type="PANTHER" id="PTHR38782">
    <property type="match status" value="1"/>
</dbReference>
<dbReference type="InterPro" id="IPR033434">
    <property type="entry name" value="MucB/RseB_N"/>
</dbReference>
<feature type="domain" description="MucB/RseB C-terminal" evidence="7">
    <location>
        <begin position="234"/>
        <end position="323"/>
    </location>
</feature>
<dbReference type="Pfam" id="PF03888">
    <property type="entry name" value="MucB_RseB"/>
    <property type="match status" value="1"/>
</dbReference>
<dbReference type="InterPro" id="IPR038484">
    <property type="entry name" value="MucB/RseB_C_sf"/>
</dbReference>
<feature type="domain" description="MucB/RseB N-terminal" evidence="6">
    <location>
        <begin position="36"/>
        <end position="211"/>
    </location>
</feature>
<gene>
    <name evidence="8" type="ORF">DCR58_01270</name>
</gene>